<dbReference type="InterPro" id="IPR016072">
    <property type="entry name" value="Skp1_comp_dimer"/>
</dbReference>
<evidence type="ECO:0000313" key="8">
    <source>
        <dbReference type="Proteomes" id="UP000032180"/>
    </source>
</evidence>
<dbReference type="Gene3D" id="3.30.710.10">
    <property type="entry name" value="Potassium Channel Kv1.1, Chain A"/>
    <property type="match status" value="3"/>
</dbReference>
<proteinExistence type="inferred from homology"/>
<dbReference type="STRING" id="77586.A0A0D9X1Q0"/>
<evidence type="ECO:0000256" key="5">
    <source>
        <dbReference type="SAM" id="MobiDB-lite"/>
    </source>
</evidence>
<dbReference type="InterPro" id="IPR011333">
    <property type="entry name" value="SKP1/BTB/POZ_sf"/>
</dbReference>
<reference evidence="8" key="2">
    <citation type="submission" date="2013-12" db="EMBL/GenBank/DDBJ databases">
        <authorList>
            <person name="Yu Y."/>
            <person name="Lee S."/>
            <person name="de Baynast K."/>
            <person name="Wissotski M."/>
            <person name="Liu L."/>
            <person name="Talag J."/>
            <person name="Goicoechea J."/>
            <person name="Angelova A."/>
            <person name="Jetty R."/>
            <person name="Kudrna D."/>
            <person name="Golser W."/>
            <person name="Rivera L."/>
            <person name="Zhang J."/>
            <person name="Wing R."/>
        </authorList>
    </citation>
    <scope>NUCLEOTIDE SEQUENCE</scope>
</reference>
<dbReference type="InterPro" id="IPR036296">
    <property type="entry name" value="SKP1-like_dim_sf"/>
</dbReference>
<dbReference type="UniPathway" id="UPA00143"/>
<evidence type="ECO:0000313" key="7">
    <source>
        <dbReference type="EnsemblPlants" id="LPERR07G19790.1"/>
    </source>
</evidence>
<dbReference type="CDD" id="cd18322">
    <property type="entry name" value="BTB_POZ_SKP1"/>
    <property type="match status" value="1"/>
</dbReference>
<dbReference type="SUPFAM" id="SSF81382">
    <property type="entry name" value="Skp1 dimerisation domain-like"/>
    <property type="match status" value="3"/>
</dbReference>
<dbReference type="GO" id="GO:0006511">
    <property type="term" value="P:ubiquitin-dependent protein catabolic process"/>
    <property type="evidence" value="ECO:0007669"/>
    <property type="project" value="InterPro"/>
</dbReference>
<keyword evidence="3" id="KW-0833">Ubl conjugation pathway</keyword>
<evidence type="ECO:0000256" key="4">
    <source>
        <dbReference type="PROSITE-ProRule" id="PRU00175"/>
    </source>
</evidence>
<dbReference type="GO" id="GO:0008270">
    <property type="term" value="F:zinc ion binding"/>
    <property type="evidence" value="ECO:0007669"/>
    <property type="project" value="UniProtKB-KW"/>
</dbReference>
<protein>
    <recommendedName>
        <fullName evidence="6">RING-type domain-containing protein</fullName>
    </recommendedName>
</protein>
<dbReference type="InterPro" id="IPR016897">
    <property type="entry name" value="SKP1"/>
</dbReference>
<keyword evidence="8" id="KW-1185">Reference proteome</keyword>
<dbReference type="PROSITE" id="PS50089">
    <property type="entry name" value="ZF_RING_2"/>
    <property type="match status" value="1"/>
</dbReference>
<name>A0A0D9X1Q0_9ORYZ</name>
<dbReference type="Proteomes" id="UP000032180">
    <property type="component" value="Chromosome 7"/>
</dbReference>
<dbReference type="InterPro" id="IPR001232">
    <property type="entry name" value="SKP1-like"/>
</dbReference>
<dbReference type="eggNOG" id="KOG1724">
    <property type="taxonomic scope" value="Eukaryota"/>
</dbReference>
<dbReference type="GO" id="GO:0009867">
    <property type="term" value="P:jasmonic acid mediated signaling pathway"/>
    <property type="evidence" value="ECO:0007669"/>
    <property type="project" value="UniProtKB-ARBA"/>
</dbReference>
<dbReference type="AlphaFoldDB" id="A0A0D9X1Q0"/>
<comment type="pathway">
    <text evidence="1">Protein modification; protein ubiquitination.</text>
</comment>
<evidence type="ECO:0000256" key="2">
    <source>
        <dbReference type="ARBA" id="ARBA00009993"/>
    </source>
</evidence>
<dbReference type="HOGENOM" id="CLU_392515_0_0_1"/>
<organism evidence="7 8">
    <name type="scientific">Leersia perrieri</name>
    <dbReference type="NCBI Taxonomy" id="77586"/>
    <lineage>
        <taxon>Eukaryota</taxon>
        <taxon>Viridiplantae</taxon>
        <taxon>Streptophyta</taxon>
        <taxon>Embryophyta</taxon>
        <taxon>Tracheophyta</taxon>
        <taxon>Spermatophyta</taxon>
        <taxon>Magnoliopsida</taxon>
        <taxon>Liliopsida</taxon>
        <taxon>Poales</taxon>
        <taxon>Poaceae</taxon>
        <taxon>BOP clade</taxon>
        <taxon>Oryzoideae</taxon>
        <taxon>Oryzeae</taxon>
        <taxon>Oryzinae</taxon>
        <taxon>Leersia</taxon>
    </lineage>
</organism>
<keyword evidence="4" id="KW-0479">Metal-binding</keyword>
<dbReference type="CDD" id="cd16615">
    <property type="entry name" value="RING-HC_ZNF598"/>
    <property type="match status" value="1"/>
</dbReference>
<dbReference type="Pfam" id="PF01466">
    <property type="entry name" value="Skp1"/>
    <property type="match status" value="1"/>
</dbReference>
<sequence length="703" mass="77324">MAAAGSGERRVPPIMAEKVVVEKKGEGAAAATVSEAVESLVKAVSAAAEKLVEKAVSEAVKKAAAEAEAAKREEEEIGTMITLKSKDGEPVKYCDEHGNNKPDTDEEREKLEDFDKGFFDELAKDKGSLLNVILAANHLKIGGLLDLICQCAADRIKRGNTDGGIEGRTIPIEEIRDAFTINNEGDEEKQRDGLQLQSTATTAGEDQSCCVVCTEPLEWVAVGPCRHRVVCSSCMTYTRFVNRDMLCCLCRTHCPNVIVVKGDCEHGADILAELIPSSTAKSGSVADSLIWYHAETAAYYKKKGEGAEAPEMEKLTEKAASEEVKNAAVSKTMDGLVEKLMEDAVRESVSEKVTERMGEMVEEVVEKVLRKEVTRAFMAMGSVAVQRKLQAAAEKREEEERGLITLKSSDGDTFDVTEASARQSELIDRRHDRRRREDPCIPLTSIRSGTLVKLIEYCDEHGNSKCDTDEGRQELEEFDEAFIKEVAEDRKFLLQLLLAANYLRIRGLLDLIMAAYMLEDAAAGENATRSGEEKEKVVVPEAGKREEKGSGGRITLKSNEEKLFEVTEASARQSNFIAGMIDDDCADSAIPLPNVDSETLELVIAYCDKHGNSKSATDEEKEKLEEFDAAFVSELGKDKDSFFAVINAAIYLNIPGLIDLTTQHAADMIKGMTPEEMRVAFNIENDLTPEDLEEIRLEDSWAF</sequence>
<dbReference type="Gene3D" id="3.30.40.10">
    <property type="entry name" value="Zinc/RING finger domain, C3HC4 (zinc finger)"/>
    <property type="match status" value="1"/>
</dbReference>
<evidence type="ECO:0000256" key="3">
    <source>
        <dbReference type="ARBA" id="ARBA00022786"/>
    </source>
</evidence>
<dbReference type="SUPFAM" id="SSF54695">
    <property type="entry name" value="POZ domain"/>
    <property type="match status" value="2"/>
</dbReference>
<dbReference type="SMART" id="SM00512">
    <property type="entry name" value="Skp1"/>
    <property type="match status" value="2"/>
</dbReference>
<accession>A0A0D9X1Q0</accession>
<evidence type="ECO:0000259" key="6">
    <source>
        <dbReference type="PROSITE" id="PS50089"/>
    </source>
</evidence>
<comment type="similarity">
    <text evidence="2">Belongs to the SKP1 family.</text>
</comment>
<dbReference type="InterPro" id="IPR013083">
    <property type="entry name" value="Znf_RING/FYVE/PHD"/>
</dbReference>
<dbReference type="Gramene" id="LPERR07G19790.1">
    <property type="protein sequence ID" value="LPERR07G19790.1"/>
    <property type="gene ID" value="LPERR07G19790"/>
</dbReference>
<dbReference type="InterPro" id="IPR016073">
    <property type="entry name" value="Skp1_comp_POZ"/>
</dbReference>
<dbReference type="eggNOG" id="KOG2231">
    <property type="taxonomic scope" value="Eukaryota"/>
</dbReference>
<feature type="domain" description="RING-type" evidence="6">
    <location>
        <begin position="210"/>
        <end position="251"/>
    </location>
</feature>
<evidence type="ECO:0000256" key="1">
    <source>
        <dbReference type="ARBA" id="ARBA00004906"/>
    </source>
</evidence>
<dbReference type="GO" id="GO:0016567">
    <property type="term" value="P:protein ubiquitination"/>
    <property type="evidence" value="ECO:0007669"/>
    <property type="project" value="UniProtKB-UniPathway"/>
</dbReference>
<feature type="region of interest" description="Disordered" evidence="5">
    <location>
        <begin position="89"/>
        <end position="108"/>
    </location>
</feature>
<dbReference type="InterPro" id="IPR041888">
    <property type="entry name" value="RING-HC_ZNF598/HEL2"/>
</dbReference>
<dbReference type="InterPro" id="IPR001841">
    <property type="entry name" value="Znf_RING"/>
</dbReference>
<reference evidence="7" key="3">
    <citation type="submission" date="2015-04" db="UniProtKB">
        <authorList>
            <consortium name="EnsemblPlants"/>
        </authorList>
    </citation>
    <scope>IDENTIFICATION</scope>
</reference>
<reference evidence="7 8" key="1">
    <citation type="submission" date="2012-08" db="EMBL/GenBank/DDBJ databases">
        <title>Oryza genome evolution.</title>
        <authorList>
            <person name="Wing R.A."/>
        </authorList>
    </citation>
    <scope>NUCLEOTIDE SEQUENCE</scope>
</reference>
<dbReference type="PANTHER" id="PTHR11165">
    <property type="entry name" value="SKP1"/>
    <property type="match status" value="1"/>
</dbReference>
<dbReference type="FunFam" id="3.30.710.10:FF:000124">
    <property type="entry name" value="Protein CBG09126"/>
    <property type="match status" value="1"/>
</dbReference>
<keyword evidence="4" id="KW-0862">Zinc</keyword>
<keyword evidence="4" id="KW-0863">Zinc-finger</keyword>
<dbReference type="EnsemblPlants" id="LPERR07G19790.1">
    <property type="protein sequence ID" value="LPERR07G19790.1"/>
    <property type="gene ID" value="LPERR07G19790"/>
</dbReference>
<dbReference type="Pfam" id="PF03931">
    <property type="entry name" value="Skp1_POZ"/>
    <property type="match status" value="2"/>
</dbReference>